<dbReference type="AlphaFoldDB" id="A0A022Q558"/>
<organism evidence="1 2">
    <name type="scientific">Erythranthe guttata</name>
    <name type="common">Yellow monkey flower</name>
    <name type="synonym">Mimulus guttatus</name>
    <dbReference type="NCBI Taxonomy" id="4155"/>
    <lineage>
        <taxon>Eukaryota</taxon>
        <taxon>Viridiplantae</taxon>
        <taxon>Streptophyta</taxon>
        <taxon>Embryophyta</taxon>
        <taxon>Tracheophyta</taxon>
        <taxon>Spermatophyta</taxon>
        <taxon>Magnoliopsida</taxon>
        <taxon>eudicotyledons</taxon>
        <taxon>Gunneridae</taxon>
        <taxon>Pentapetalae</taxon>
        <taxon>asterids</taxon>
        <taxon>lamiids</taxon>
        <taxon>Lamiales</taxon>
        <taxon>Phrymaceae</taxon>
        <taxon>Erythranthe</taxon>
    </lineage>
</organism>
<reference evidence="1 2" key="1">
    <citation type="journal article" date="2013" name="Proc. Natl. Acad. Sci. U.S.A.">
        <title>Fine-scale variation in meiotic recombination in Mimulus inferred from population shotgun sequencing.</title>
        <authorList>
            <person name="Hellsten U."/>
            <person name="Wright K.M."/>
            <person name="Jenkins J."/>
            <person name="Shu S."/>
            <person name="Yuan Y."/>
            <person name="Wessler S.R."/>
            <person name="Schmutz J."/>
            <person name="Willis J.H."/>
            <person name="Rokhsar D.S."/>
        </authorList>
    </citation>
    <scope>NUCLEOTIDE SEQUENCE [LARGE SCALE GENOMIC DNA]</scope>
    <source>
        <strain evidence="2">cv. DUN x IM62</strain>
    </source>
</reference>
<protein>
    <submittedName>
        <fullName evidence="1">Uncharacterized protein</fullName>
    </submittedName>
</protein>
<evidence type="ECO:0000313" key="2">
    <source>
        <dbReference type="Proteomes" id="UP000030748"/>
    </source>
</evidence>
<keyword evidence="2" id="KW-1185">Reference proteome</keyword>
<accession>A0A022Q558</accession>
<dbReference type="EMBL" id="KI632154">
    <property type="protein sequence ID" value="EYU23802.1"/>
    <property type="molecule type" value="Genomic_DNA"/>
</dbReference>
<dbReference type="Proteomes" id="UP000030748">
    <property type="component" value="Unassembled WGS sequence"/>
</dbReference>
<proteinExistence type="predicted"/>
<sequence>MFFRESCNIICEHPVKFLKFIRIWAFDFSVLLSKFGFYNFNESFSFLSKGFVRKIKINCIGIKILSIAAMVTLILTRGRNVHQEEDEDDS</sequence>
<gene>
    <name evidence="1" type="ORF">MIMGU_mgv1a017171mg</name>
</gene>
<name>A0A022Q558_ERYGU</name>
<evidence type="ECO:0000313" key="1">
    <source>
        <dbReference type="EMBL" id="EYU23802.1"/>
    </source>
</evidence>